<evidence type="ECO:0000256" key="2">
    <source>
        <dbReference type="SAM" id="MobiDB-lite"/>
    </source>
</evidence>
<comment type="caution">
    <text evidence="3">The sequence shown here is derived from an EMBL/GenBank/DDBJ whole genome shotgun (WGS) entry which is preliminary data.</text>
</comment>
<feature type="region of interest" description="Disordered" evidence="2">
    <location>
        <begin position="736"/>
        <end position="759"/>
    </location>
</feature>
<name>A0A8E0VF58_9TREM</name>
<feature type="coiled-coil region" evidence="1">
    <location>
        <begin position="302"/>
        <end position="423"/>
    </location>
</feature>
<accession>A0A8E0VF58</accession>
<feature type="compositionally biased region" description="Polar residues" evidence="2">
    <location>
        <begin position="747"/>
        <end position="757"/>
    </location>
</feature>
<feature type="coiled-coil region" evidence="1">
    <location>
        <begin position="659"/>
        <end position="721"/>
    </location>
</feature>
<dbReference type="AlphaFoldDB" id="A0A8E0VF58"/>
<feature type="region of interest" description="Disordered" evidence="2">
    <location>
        <begin position="807"/>
        <end position="842"/>
    </location>
</feature>
<feature type="region of interest" description="Disordered" evidence="2">
    <location>
        <begin position="176"/>
        <end position="198"/>
    </location>
</feature>
<keyword evidence="4" id="KW-1185">Reference proteome</keyword>
<reference evidence="3" key="1">
    <citation type="submission" date="2019-05" db="EMBL/GenBank/DDBJ databases">
        <title>Annotation for the trematode Fasciolopsis buski.</title>
        <authorList>
            <person name="Choi Y.-J."/>
        </authorList>
    </citation>
    <scope>NUCLEOTIDE SEQUENCE</scope>
    <source>
        <strain evidence="3">HT</strain>
        <tissue evidence="3">Whole worm</tissue>
    </source>
</reference>
<gene>
    <name evidence="3" type="ORF">FBUS_02242</name>
</gene>
<proteinExistence type="predicted"/>
<dbReference type="EMBL" id="LUCM01009958">
    <property type="protein sequence ID" value="KAA0186094.1"/>
    <property type="molecule type" value="Genomic_DNA"/>
</dbReference>
<keyword evidence="1" id="KW-0175">Coiled coil</keyword>
<feature type="coiled-coil region" evidence="1">
    <location>
        <begin position="32"/>
        <end position="146"/>
    </location>
</feature>
<evidence type="ECO:0000313" key="3">
    <source>
        <dbReference type="EMBL" id="KAA0186094.1"/>
    </source>
</evidence>
<protein>
    <submittedName>
        <fullName evidence="3">Uncharacterized protein</fullName>
    </submittedName>
</protein>
<evidence type="ECO:0000313" key="4">
    <source>
        <dbReference type="Proteomes" id="UP000728185"/>
    </source>
</evidence>
<dbReference type="OrthoDB" id="6283862at2759"/>
<dbReference type="Proteomes" id="UP000728185">
    <property type="component" value="Unassembled WGS sequence"/>
</dbReference>
<evidence type="ECO:0000256" key="1">
    <source>
        <dbReference type="SAM" id="Coils"/>
    </source>
</evidence>
<feature type="coiled-coil region" evidence="1">
    <location>
        <begin position="479"/>
        <end position="577"/>
    </location>
</feature>
<sequence>MFAPIRKSSTHSSCDDHLGYVRQSHAALIELLNEAIEQRKTVELNCNSLLNELESRENQLQEMKNVLLSRVSEAEDRMAKLVQLRNDETAKASRATARLRESINKLQQRFEDEKRELRQTKLTEELVHLKEELKQTTLRLAQLSQSQSELSANLNKVKLAYQKACSRAETTAKQLGDLRKQSEQLSSSHTETERSVRVAQERRIAAESALNAVRQRADGLTNRISQLERELATEKAKSDEKTQQNETEMGKLRRRFLAVQSEAAKWKRAWQTEREERNAQIDQSNRVFSSIMEERTQFESLLKEAKERELMKTREIEEIQRQANLEATNASSRLLALDYEADLAQIKEAHEKLRESNDAEVKKLLHESADLRASYESANERLRLSQRLVSKLKSARDTALSGLARAQVELQETRAAQEETNKRREAEIKSVEGAFSSECMFACVYAVYRVSAHIKSALDFFWHLHCSPVHMFSLNLVHQEALDERLMVVRKEADKARAERSEVVMGKQSLERQLREAEQCIIEQERDRNQLRERIAELDKELRDLRQERATDAKSHKEALDLVRSELNAQLKEMQTQRDRTADCLREANAFLVEQTANKQMLLDQLKTSQDQHAQIDKYCPISRCFLSMLNSTLHSPVPVVCLLPITLTVSFHYVTKVSSKLRADLDQCQREKATLQCQVDDLMSRLSRAEKMVREADSRCAKAEQEHRRTTREVEKLALESASKRAVTQATSSLFITDPPKPLSRMNGSIPPSKSLSFDPLSERRVSVELNGVCREPERSSPVPCSSSWSGSTAELEWLLSPREGSDRRKVTFRTSPLMKTAANVRPAVSEPSSAGRYRNK</sequence>
<feature type="coiled-coil region" evidence="1">
    <location>
        <begin position="210"/>
        <end position="244"/>
    </location>
</feature>
<organism evidence="3 4">
    <name type="scientific">Fasciolopsis buskii</name>
    <dbReference type="NCBI Taxonomy" id="27845"/>
    <lineage>
        <taxon>Eukaryota</taxon>
        <taxon>Metazoa</taxon>
        <taxon>Spiralia</taxon>
        <taxon>Lophotrochozoa</taxon>
        <taxon>Platyhelminthes</taxon>
        <taxon>Trematoda</taxon>
        <taxon>Digenea</taxon>
        <taxon>Plagiorchiida</taxon>
        <taxon>Echinostomata</taxon>
        <taxon>Echinostomatoidea</taxon>
        <taxon>Fasciolidae</taxon>
        <taxon>Fasciolopsis</taxon>
    </lineage>
</organism>